<proteinExistence type="predicted"/>
<sequence length="181" mass="19619">MTAGSYTDCRRSGSPTASSATPTSLSFSSSIFHSSSAQTHKFLSTFRPNSPYVSSKPLSISSQLATLPELSFTGEKIGETYLDLKAAPAETARAVVHRAIITDLQNKRQGTASTLTRAEVSGGGRKPCPQKKTGRARRGSIGLRFDLVEALYLGQSREIGALRLTGRRRDWQFPQLCPVQQ</sequence>
<dbReference type="EMBL" id="CM039427">
    <property type="protein sequence ID" value="KAI4354691.1"/>
    <property type="molecule type" value="Genomic_DNA"/>
</dbReference>
<keyword evidence="2" id="KW-1185">Reference proteome</keyword>
<evidence type="ECO:0000313" key="2">
    <source>
        <dbReference type="Proteomes" id="UP000828941"/>
    </source>
</evidence>
<accession>A0ACB9Q4A6</accession>
<gene>
    <name evidence="1" type="ORF">L6164_003538</name>
</gene>
<organism evidence="1 2">
    <name type="scientific">Bauhinia variegata</name>
    <name type="common">Purple orchid tree</name>
    <name type="synonym">Phanera variegata</name>
    <dbReference type="NCBI Taxonomy" id="167791"/>
    <lineage>
        <taxon>Eukaryota</taxon>
        <taxon>Viridiplantae</taxon>
        <taxon>Streptophyta</taxon>
        <taxon>Embryophyta</taxon>
        <taxon>Tracheophyta</taxon>
        <taxon>Spermatophyta</taxon>
        <taxon>Magnoliopsida</taxon>
        <taxon>eudicotyledons</taxon>
        <taxon>Gunneridae</taxon>
        <taxon>Pentapetalae</taxon>
        <taxon>rosids</taxon>
        <taxon>fabids</taxon>
        <taxon>Fabales</taxon>
        <taxon>Fabaceae</taxon>
        <taxon>Cercidoideae</taxon>
        <taxon>Cercideae</taxon>
        <taxon>Bauhiniinae</taxon>
        <taxon>Bauhinia</taxon>
    </lineage>
</organism>
<comment type="caution">
    <text evidence="1">The sequence shown here is derived from an EMBL/GenBank/DDBJ whole genome shotgun (WGS) entry which is preliminary data.</text>
</comment>
<evidence type="ECO:0000313" key="1">
    <source>
        <dbReference type="EMBL" id="KAI4354691.1"/>
    </source>
</evidence>
<dbReference type="Proteomes" id="UP000828941">
    <property type="component" value="Chromosome 2"/>
</dbReference>
<protein>
    <submittedName>
        <fullName evidence="1">Uncharacterized protein</fullName>
    </submittedName>
</protein>
<name>A0ACB9Q4A6_BAUVA</name>
<reference evidence="1 2" key="1">
    <citation type="journal article" date="2022" name="DNA Res.">
        <title>Chromosomal-level genome assembly of the orchid tree Bauhinia variegata (Leguminosae; Cercidoideae) supports the allotetraploid origin hypothesis of Bauhinia.</title>
        <authorList>
            <person name="Zhong Y."/>
            <person name="Chen Y."/>
            <person name="Zheng D."/>
            <person name="Pang J."/>
            <person name="Liu Y."/>
            <person name="Luo S."/>
            <person name="Meng S."/>
            <person name="Qian L."/>
            <person name="Wei D."/>
            <person name="Dai S."/>
            <person name="Zhou R."/>
        </authorList>
    </citation>
    <scope>NUCLEOTIDE SEQUENCE [LARGE SCALE GENOMIC DNA]</scope>
    <source>
        <strain evidence="1">BV-YZ2020</strain>
    </source>
</reference>